<name>A0ABM9H4X2_STRGL</name>
<sequence length="62" mass="6767">MNPMEETMVPRRGLRIDLVPRGLPFALIGVAVAVLSECIGLSLWGVGPVALLIAVEMRIRRI</sequence>
<evidence type="ECO:0000313" key="2">
    <source>
        <dbReference type="EMBL" id="CAH9418639.1"/>
    </source>
</evidence>
<feature type="transmembrane region" description="Helical" evidence="1">
    <location>
        <begin position="25"/>
        <end position="55"/>
    </location>
</feature>
<gene>
    <name evidence="2" type="ORF">SGL43_05689</name>
</gene>
<keyword evidence="1" id="KW-0812">Transmembrane</keyword>
<keyword evidence="1" id="KW-0472">Membrane</keyword>
<dbReference type="EMBL" id="CAKXYP010000019">
    <property type="protein sequence ID" value="CAH9418639.1"/>
    <property type="molecule type" value="Genomic_DNA"/>
</dbReference>
<evidence type="ECO:0000313" key="3">
    <source>
        <dbReference type="Proteomes" id="UP001154015"/>
    </source>
</evidence>
<reference evidence="2" key="1">
    <citation type="submission" date="2022-03" db="EMBL/GenBank/DDBJ databases">
        <authorList>
            <person name="Leyn A S."/>
        </authorList>
    </citation>
    <scope>NUCLEOTIDE SEQUENCE</scope>
    <source>
        <strain evidence="2">Streptomyces globisporus 4-3</strain>
    </source>
</reference>
<organism evidence="2 3">
    <name type="scientific">Streptomyces globisporus</name>
    <dbReference type="NCBI Taxonomy" id="1908"/>
    <lineage>
        <taxon>Bacteria</taxon>
        <taxon>Bacillati</taxon>
        <taxon>Actinomycetota</taxon>
        <taxon>Actinomycetes</taxon>
        <taxon>Kitasatosporales</taxon>
        <taxon>Streptomycetaceae</taxon>
        <taxon>Streptomyces</taxon>
    </lineage>
</organism>
<keyword evidence="3" id="KW-1185">Reference proteome</keyword>
<proteinExistence type="predicted"/>
<keyword evidence="1" id="KW-1133">Transmembrane helix</keyword>
<protein>
    <submittedName>
        <fullName evidence="2">Uncharacterized protein</fullName>
    </submittedName>
</protein>
<comment type="caution">
    <text evidence="2">The sequence shown here is derived from an EMBL/GenBank/DDBJ whole genome shotgun (WGS) entry which is preliminary data.</text>
</comment>
<dbReference type="Proteomes" id="UP001154015">
    <property type="component" value="Unassembled WGS sequence"/>
</dbReference>
<accession>A0ABM9H4X2</accession>
<evidence type="ECO:0000256" key="1">
    <source>
        <dbReference type="SAM" id="Phobius"/>
    </source>
</evidence>